<evidence type="ECO:0000313" key="1">
    <source>
        <dbReference type="EMBL" id="WWE98309.1"/>
    </source>
</evidence>
<accession>A0AAU6NEJ9</accession>
<proteinExistence type="predicted"/>
<protein>
    <submittedName>
        <fullName evidence="1">60 kDa protein</fullName>
    </submittedName>
</protein>
<gene>
    <name evidence="1" type="primary">p60</name>
</gene>
<dbReference type="EMBL" id="PP378483">
    <property type="protein sequence ID" value="WWE98309.1"/>
    <property type="molecule type" value="Genomic_RNA"/>
</dbReference>
<evidence type="ECO:0000313" key="2">
    <source>
        <dbReference type="EMBL" id="WWE98320.1"/>
    </source>
</evidence>
<organism evidence="1">
    <name type="scientific">Yam virus 1</name>
    <dbReference type="NCBI Taxonomy" id="3123105"/>
    <lineage>
        <taxon>Viruses</taxon>
        <taxon>Riboviria</taxon>
        <taxon>Orthornavirae</taxon>
        <taxon>Kitrinoviricota</taxon>
        <taxon>Alsuviricetes</taxon>
        <taxon>Martellivirales</taxon>
        <taxon>Closteroviridae</taxon>
        <taxon>Crinivirus</taxon>
    </lineage>
</organism>
<dbReference type="Pfam" id="PF03225">
    <property type="entry name" value="Viral_Hsp90"/>
    <property type="match status" value="1"/>
</dbReference>
<dbReference type="InterPro" id="IPR004909">
    <property type="entry name" value="Vir_Hsp90"/>
</dbReference>
<sequence>MVGVYNSIGLRDLFTHFFGKSDVEQRISLLTNYLTNNYVKENRTVYKAIHFGKDFEFNSTFSIKNAQITFDVDDDKSHVKCLYVYLYRIEPDLLQKTAYKPESFLISSDWRKYLSPWTKYIDKNMNEYLNDNKKVGCLYTEEEIQEHYHGQPRNRLITLYRVCNSQGRLIPLDEFLKGEVRGFEISTGESDNVVGENISNNLLFLECVKVFKVYLGLVNSKSGMAKLEVNKKFFDVYFDSLNDSPDIQAVRTNPIALAKFIVDFEKLTINSNGFEENIKAIKTLDEEYKIFLRKIFKVNTHLDQDELFVKFPKDSVIDVLGNSISVSSYLRKIQLPPPLSNSSSLPKHIDSVVSKTIINYFRKYKLSDKTLILDALLFVFGKVTTNRQYWKADKKVSFAIDGTIINFIASDLTTKINCAVKDVDKDFNTNNIIRQWANLRGNRAMLLFKLTDFKPGLFSTIPKILPYMRFDFFKMLSMDRLTEEELKSFYTLRRMTEWKSNNTLSDQDQLERWICPN</sequence>
<reference evidence="1" key="1">
    <citation type="submission" date="2024-02" db="EMBL/GenBank/DDBJ databases">
        <title>White yam (Dioscorea rotundata) plants exhibiting virus-like symptoms are co-infected with a new potyvirus and a new crinivirus in Ethiopia.</title>
        <authorList>
            <person name="Gogile A."/>
            <person name="Knierim D."/>
            <person name="Margaria P."/>
            <person name="Menzel W."/>
            <person name="Kebede M."/>
            <person name="Kidanemariam D."/>
            <person name="Abraham A."/>
        </authorList>
    </citation>
    <scope>NUCLEOTIDE SEQUENCE</scope>
    <source>
        <strain evidence="1">YAM-A13</strain>
        <strain evidence="2">YAM-A29</strain>
    </source>
</reference>
<name>A0AAU6NEJ9_9CLOS</name>
<dbReference type="EMBL" id="PP378484">
    <property type="protein sequence ID" value="WWE98320.1"/>
    <property type="molecule type" value="Genomic_RNA"/>
</dbReference>